<dbReference type="AlphaFoldDB" id="A0A0M3DJI1"/>
<evidence type="ECO:0000256" key="1">
    <source>
        <dbReference type="ARBA" id="ARBA00002486"/>
    </source>
</evidence>
<dbReference type="PANTHER" id="PTHR18964:SF149">
    <property type="entry name" value="BIFUNCTIONAL UDP-N-ACETYLGLUCOSAMINE 2-EPIMERASE_N-ACETYLMANNOSAMINE KINASE"/>
    <property type="match status" value="1"/>
</dbReference>
<sequence>MIKKSNIEDYKMSNKAKIAKFIYKQNETSKQEICKLLGLSMPTVLQNIKELIETGIVVEVGKYQSTGGRKAKVLSISENIKYSIGVDITNNHISFVLLNLKGNMIKKERIRCRYEDSLDYYETLGRLVDNFIKESNVDIDKILGVGISIPGIVDEDNLILTRSHTLKLSNISLKNFIQFIKYDTCFKNDANSAAYAEITLNNKQCIYLSLSNTVGGAIYMNNSIYMGDNLKSAEFGHIIIRPDGKSCYCGKNGCVDAYCSANVLSQNSDHDLDLFFKELENGNEKYLSIWNEYLDNLAIVVTNLRMVFDCHIILGGYVGGYLENYILDINKSISKYNSFEIDTSYVSAAKYKKEASAVGAGIQFVDNFFDSLI</sequence>
<dbReference type="InterPro" id="IPR036388">
    <property type="entry name" value="WH-like_DNA-bd_sf"/>
</dbReference>
<dbReference type="Gene3D" id="3.30.420.40">
    <property type="match status" value="2"/>
</dbReference>
<dbReference type="SUPFAM" id="SSF53067">
    <property type="entry name" value="Actin-like ATPase domain"/>
    <property type="match status" value="1"/>
</dbReference>
<dbReference type="InterPro" id="IPR036390">
    <property type="entry name" value="WH_DNA-bd_sf"/>
</dbReference>
<dbReference type="Proteomes" id="UP000034407">
    <property type="component" value="Unassembled WGS sequence"/>
</dbReference>
<dbReference type="InterPro" id="IPR043129">
    <property type="entry name" value="ATPase_NBD"/>
</dbReference>
<comment type="caution">
    <text evidence="4">The sequence shown here is derived from an EMBL/GenBank/DDBJ whole genome shotgun (WGS) entry which is preliminary data.</text>
</comment>
<organism evidence="4 5">
    <name type="scientific">Paraclostridium benzoelyticum</name>
    <dbReference type="NCBI Taxonomy" id="1629550"/>
    <lineage>
        <taxon>Bacteria</taxon>
        <taxon>Bacillati</taxon>
        <taxon>Bacillota</taxon>
        <taxon>Clostridia</taxon>
        <taxon>Peptostreptococcales</taxon>
        <taxon>Peptostreptococcaceae</taxon>
        <taxon>Paraclostridium</taxon>
    </lineage>
</organism>
<dbReference type="InterPro" id="IPR000600">
    <property type="entry name" value="ROK"/>
</dbReference>
<dbReference type="Gene3D" id="1.10.10.10">
    <property type="entry name" value="Winged helix-like DNA-binding domain superfamily/Winged helix DNA-binding domain"/>
    <property type="match status" value="1"/>
</dbReference>
<comment type="similarity">
    <text evidence="2">Belongs to the ROK (NagC/XylR) family.</text>
</comment>
<keyword evidence="3" id="KW-0859">Xylose metabolism</keyword>
<dbReference type="Pfam" id="PF00480">
    <property type="entry name" value="ROK"/>
    <property type="match status" value="1"/>
</dbReference>
<protein>
    <submittedName>
        <fullName evidence="4">N-acetylglucosamine repressor</fullName>
    </submittedName>
</protein>
<evidence type="ECO:0000313" key="5">
    <source>
        <dbReference type="Proteomes" id="UP000034407"/>
    </source>
</evidence>
<dbReference type="OrthoDB" id="9796533at2"/>
<gene>
    <name evidence="4" type="ORF">VN21_07855</name>
</gene>
<dbReference type="PATRIC" id="fig|1629550.3.peg.1009"/>
<accession>A0A0M3DJI1</accession>
<reference evidence="4 5" key="1">
    <citation type="submission" date="2015-04" db="EMBL/GenBank/DDBJ databases">
        <title>Microcin producing Clostridium sp. JC272T.</title>
        <authorList>
            <person name="Jyothsna T."/>
            <person name="Sasikala C."/>
            <person name="Ramana C."/>
        </authorList>
    </citation>
    <scope>NUCLEOTIDE SEQUENCE [LARGE SCALE GENOMIC DNA]</scope>
    <source>
        <strain evidence="4 5">JC272</strain>
    </source>
</reference>
<keyword evidence="3" id="KW-0119">Carbohydrate metabolism</keyword>
<proteinExistence type="inferred from homology"/>
<dbReference type="RefSeq" id="WP_046822759.1">
    <property type="nucleotide sequence ID" value="NZ_LBBT01000170.1"/>
</dbReference>
<evidence type="ECO:0000256" key="2">
    <source>
        <dbReference type="ARBA" id="ARBA00006479"/>
    </source>
</evidence>
<dbReference type="PANTHER" id="PTHR18964">
    <property type="entry name" value="ROK (REPRESSOR, ORF, KINASE) FAMILY"/>
    <property type="match status" value="1"/>
</dbReference>
<dbReference type="GO" id="GO:0042732">
    <property type="term" value="P:D-xylose metabolic process"/>
    <property type="evidence" value="ECO:0007669"/>
    <property type="project" value="UniProtKB-KW"/>
</dbReference>
<comment type="function">
    <text evidence="1">Transcriptional repressor of xylose-utilizing enzymes.</text>
</comment>
<dbReference type="Pfam" id="PF13412">
    <property type="entry name" value="HTH_24"/>
    <property type="match status" value="1"/>
</dbReference>
<evidence type="ECO:0000256" key="3">
    <source>
        <dbReference type="ARBA" id="ARBA00022629"/>
    </source>
</evidence>
<dbReference type="SUPFAM" id="SSF46785">
    <property type="entry name" value="Winged helix' DNA-binding domain"/>
    <property type="match status" value="1"/>
</dbReference>
<name>A0A0M3DJI1_9FIRM</name>
<keyword evidence="5" id="KW-1185">Reference proteome</keyword>
<dbReference type="EMBL" id="LBBT01000170">
    <property type="protein sequence ID" value="KKY01599.1"/>
    <property type="molecule type" value="Genomic_DNA"/>
</dbReference>
<evidence type="ECO:0000313" key="4">
    <source>
        <dbReference type="EMBL" id="KKY01599.1"/>
    </source>
</evidence>